<dbReference type="CDD" id="cd00483">
    <property type="entry name" value="HPPK"/>
    <property type="match status" value="1"/>
</dbReference>
<dbReference type="InterPro" id="IPR000550">
    <property type="entry name" value="Hppk"/>
</dbReference>
<keyword evidence="5 9" id="KW-0418">Kinase</keyword>
<comment type="pathway">
    <text evidence="1">Cofactor biosynthesis; tetrahydrofolate biosynthesis; 2-amino-4-hydroxy-6-hydroxymethyl-7,8-dihydropteridine diphosphate from 7,8-dihydroneopterin triphosphate: step 4/4.</text>
</comment>
<feature type="non-terminal residue" evidence="9">
    <location>
        <position position="167"/>
    </location>
</feature>
<evidence type="ECO:0000256" key="3">
    <source>
        <dbReference type="ARBA" id="ARBA00022679"/>
    </source>
</evidence>
<dbReference type="PANTHER" id="PTHR43071">
    <property type="entry name" value="2-AMINO-4-HYDROXY-6-HYDROXYMETHYLDIHYDROPTERIDINE PYROPHOSPHOKINASE"/>
    <property type="match status" value="1"/>
</dbReference>
<reference evidence="9 10" key="1">
    <citation type="submission" date="2020-02" db="EMBL/GenBank/DDBJ databases">
        <title>Comparative genomics of sulfur disproportionating microorganisms.</title>
        <authorList>
            <person name="Ward L.M."/>
            <person name="Bertran E."/>
            <person name="Johnston D.T."/>
        </authorList>
    </citation>
    <scope>NUCLEOTIDE SEQUENCE [LARGE SCALE GENOMIC DNA]</scope>
    <source>
        <strain evidence="9 10">DSM 100025</strain>
    </source>
</reference>
<evidence type="ECO:0000256" key="5">
    <source>
        <dbReference type="ARBA" id="ARBA00022777"/>
    </source>
</evidence>
<name>A0A6N9TQN0_DISTH</name>
<sequence>MSSPGHADAAAAPPPRRAFVGLGANIGDRRANIQAAIRRLHRPPDIRVLRCSGLYETEPVDMATPHWFLNGVAEIRTRLSPEALLEVLMAVERELGRNRALGGDRPLDLDLLYLEGVHLRRPGLQVPHPRLAERRFVLTPWAELAPGLRLRAWSATVGELLAALPPG</sequence>
<evidence type="ECO:0000313" key="10">
    <source>
        <dbReference type="Proteomes" id="UP000469346"/>
    </source>
</evidence>
<dbReference type="GO" id="GO:0005524">
    <property type="term" value="F:ATP binding"/>
    <property type="evidence" value="ECO:0007669"/>
    <property type="project" value="UniProtKB-KW"/>
</dbReference>
<keyword evidence="10" id="KW-1185">Reference proteome</keyword>
<dbReference type="Gene3D" id="3.30.70.560">
    <property type="entry name" value="7,8-Dihydro-6-hydroxymethylpterin-pyrophosphokinase HPPK"/>
    <property type="match status" value="1"/>
</dbReference>
<proteinExistence type="predicted"/>
<evidence type="ECO:0000256" key="6">
    <source>
        <dbReference type="ARBA" id="ARBA00022840"/>
    </source>
</evidence>
<evidence type="ECO:0000256" key="4">
    <source>
        <dbReference type="ARBA" id="ARBA00022741"/>
    </source>
</evidence>
<dbReference type="UniPathway" id="UPA00077">
    <property type="reaction ID" value="UER00155"/>
</dbReference>
<dbReference type="EC" id="2.7.6.3" evidence="2"/>
<dbReference type="GO" id="GO:0003848">
    <property type="term" value="F:2-amino-4-hydroxy-6-hydroxymethyldihydropteridine diphosphokinase activity"/>
    <property type="evidence" value="ECO:0007669"/>
    <property type="project" value="UniProtKB-EC"/>
</dbReference>
<evidence type="ECO:0000256" key="2">
    <source>
        <dbReference type="ARBA" id="ARBA00013253"/>
    </source>
</evidence>
<organism evidence="9 10">
    <name type="scientific">Dissulfurirhabdus thermomarina</name>
    <dbReference type="NCBI Taxonomy" id="1765737"/>
    <lineage>
        <taxon>Bacteria</taxon>
        <taxon>Deltaproteobacteria</taxon>
        <taxon>Dissulfurirhabdaceae</taxon>
        <taxon>Dissulfurirhabdus</taxon>
    </lineage>
</organism>
<keyword evidence="7" id="KW-0289">Folate biosynthesis</keyword>
<dbReference type="Proteomes" id="UP000469346">
    <property type="component" value="Unassembled WGS sequence"/>
</dbReference>
<evidence type="ECO:0000259" key="8">
    <source>
        <dbReference type="Pfam" id="PF01288"/>
    </source>
</evidence>
<dbReference type="GO" id="GO:0046656">
    <property type="term" value="P:folic acid biosynthetic process"/>
    <property type="evidence" value="ECO:0007669"/>
    <property type="project" value="UniProtKB-KW"/>
</dbReference>
<comment type="caution">
    <text evidence="9">The sequence shown here is derived from an EMBL/GenBank/DDBJ whole genome shotgun (WGS) entry which is preliminary data.</text>
</comment>
<dbReference type="GO" id="GO:0046654">
    <property type="term" value="P:tetrahydrofolate biosynthetic process"/>
    <property type="evidence" value="ECO:0007669"/>
    <property type="project" value="UniProtKB-UniPathway"/>
</dbReference>
<keyword evidence="4" id="KW-0547">Nucleotide-binding</keyword>
<keyword evidence="3 9" id="KW-0808">Transferase</keyword>
<dbReference type="Pfam" id="PF01288">
    <property type="entry name" value="HPPK"/>
    <property type="match status" value="1"/>
</dbReference>
<dbReference type="SUPFAM" id="SSF55083">
    <property type="entry name" value="6-hydroxymethyl-7,8-dihydropterin pyrophosphokinase, HPPK"/>
    <property type="match status" value="1"/>
</dbReference>
<evidence type="ECO:0000256" key="1">
    <source>
        <dbReference type="ARBA" id="ARBA00005051"/>
    </source>
</evidence>
<dbReference type="RefSeq" id="WP_163298891.1">
    <property type="nucleotide sequence ID" value="NZ_JAAGRR010000082.1"/>
</dbReference>
<accession>A0A6N9TQN0</accession>
<dbReference type="PANTHER" id="PTHR43071:SF1">
    <property type="entry name" value="2-AMINO-4-HYDROXY-6-HYDROXYMETHYLDIHYDROPTERIDINE PYROPHOSPHOKINASE"/>
    <property type="match status" value="1"/>
</dbReference>
<dbReference type="AlphaFoldDB" id="A0A6N9TQN0"/>
<protein>
    <recommendedName>
        <fullName evidence="2">2-amino-4-hydroxy-6-hydroxymethyldihydropteridine diphosphokinase</fullName>
        <ecNumber evidence="2">2.7.6.3</ecNumber>
    </recommendedName>
</protein>
<dbReference type="GO" id="GO:0016301">
    <property type="term" value="F:kinase activity"/>
    <property type="evidence" value="ECO:0007669"/>
    <property type="project" value="UniProtKB-KW"/>
</dbReference>
<evidence type="ECO:0000313" key="9">
    <source>
        <dbReference type="EMBL" id="NDY42760.1"/>
    </source>
</evidence>
<keyword evidence="6" id="KW-0067">ATP-binding</keyword>
<evidence type="ECO:0000256" key="7">
    <source>
        <dbReference type="ARBA" id="ARBA00022909"/>
    </source>
</evidence>
<dbReference type="NCBIfam" id="TIGR01498">
    <property type="entry name" value="folK"/>
    <property type="match status" value="1"/>
</dbReference>
<dbReference type="InterPro" id="IPR035907">
    <property type="entry name" value="Hppk_sf"/>
</dbReference>
<feature type="domain" description="7,8-dihydro-6-hydroxymethylpterin-pyrophosphokinase" evidence="8">
    <location>
        <begin position="19"/>
        <end position="146"/>
    </location>
</feature>
<gene>
    <name evidence="9" type="primary">folK</name>
    <name evidence="9" type="ORF">G3N55_07885</name>
</gene>
<dbReference type="EMBL" id="JAAGRR010000082">
    <property type="protein sequence ID" value="NDY42760.1"/>
    <property type="molecule type" value="Genomic_DNA"/>
</dbReference>